<dbReference type="GO" id="GO:0003700">
    <property type="term" value="F:DNA-binding transcription factor activity"/>
    <property type="evidence" value="ECO:0007669"/>
    <property type="project" value="InterPro"/>
</dbReference>
<protein>
    <submittedName>
        <fullName evidence="6">DNA-binding transcriptional regulator, LysR family</fullName>
    </submittedName>
</protein>
<dbReference type="SUPFAM" id="SSF53850">
    <property type="entry name" value="Periplasmic binding protein-like II"/>
    <property type="match status" value="1"/>
</dbReference>
<gene>
    <name evidence="6" type="ORF">SAMN02745823_03796</name>
</gene>
<dbReference type="InterPro" id="IPR005119">
    <property type="entry name" value="LysR_subst-bd"/>
</dbReference>
<dbReference type="GO" id="GO:0003677">
    <property type="term" value="F:DNA binding"/>
    <property type="evidence" value="ECO:0007669"/>
    <property type="project" value="UniProtKB-KW"/>
</dbReference>
<proteinExistence type="inferred from homology"/>
<feature type="domain" description="HTH lysR-type" evidence="5">
    <location>
        <begin position="4"/>
        <end position="61"/>
    </location>
</feature>
<dbReference type="Gene3D" id="1.10.10.10">
    <property type="entry name" value="Winged helix-like DNA-binding domain superfamily/Winged helix DNA-binding domain"/>
    <property type="match status" value="1"/>
</dbReference>
<evidence type="ECO:0000256" key="2">
    <source>
        <dbReference type="ARBA" id="ARBA00023015"/>
    </source>
</evidence>
<evidence type="ECO:0000256" key="4">
    <source>
        <dbReference type="ARBA" id="ARBA00023163"/>
    </source>
</evidence>
<comment type="similarity">
    <text evidence="1">Belongs to the LysR transcriptional regulatory family.</text>
</comment>
<dbReference type="SUPFAM" id="SSF46785">
    <property type="entry name" value="Winged helix' DNA-binding domain"/>
    <property type="match status" value="1"/>
</dbReference>
<dbReference type="Proteomes" id="UP000183995">
    <property type="component" value="Unassembled WGS sequence"/>
</dbReference>
<keyword evidence="4" id="KW-0804">Transcription</keyword>
<organism evidence="6 7">
    <name type="scientific">Sporobacter termitidis DSM 10068</name>
    <dbReference type="NCBI Taxonomy" id="1123282"/>
    <lineage>
        <taxon>Bacteria</taxon>
        <taxon>Bacillati</taxon>
        <taxon>Bacillota</taxon>
        <taxon>Clostridia</taxon>
        <taxon>Eubacteriales</taxon>
        <taxon>Oscillospiraceae</taxon>
        <taxon>Sporobacter</taxon>
    </lineage>
</organism>
<evidence type="ECO:0000313" key="6">
    <source>
        <dbReference type="EMBL" id="SHI24078.1"/>
    </source>
</evidence>
<keyword evidence="3 6" id="KW-0238">DNA-binding</keyword>
<evidence type="ECO:0000256" key="3">
    <source>
        <dbReference type="ARBA" id="ARBA00023125"/>
    </source>
</evidence>
<dbReference type="PANTHER" id="PTHR30346">
    <property type="entry name" value="TRANSCRIPTIONAL DUAL REGULATOR HCAR-RELATED"/>
    <property type="match status" value="1"/>
</dbReference>
<dbReference type="PROSITE" id="PS50931">
    <property type="entry name" value="HTH_LYSR"/>
    <property type="match status" value="1"/>
</dbReference>
<dbReference type="InterPro" id="IPR000847">
    <property type="entry name" value="LysR_HTH_N"/>
</dbReference>
<dbReference type="STRING" id="1123282.SAMN02745823_03796"/>
<dbReference type="GO" id="GO:0032993">
    <property type="term" value="C:protein-DNA complex"/>
    <property type="evidence" value="ECO:0007669"/>
    <property type="project" value="TreeGrafter"/>
</dbReference>
<dbReference type="PANTHER" id="PTHR30346:SF28">
    <property type="entry name" value="HTH-TYPE TRANSCRIPTIONAL REGULATOR CYNR"/>
    <property type="match status" value="1"/>
</dbReference>
<evidence type="ECO:0000256" key="1">
    <source>
        <dbReference type="ARBA" id="ARBA00009437"/>
    </source>
</evidence>
<dbReference type="EMBL" id="FQXV01000023">
    <property type="protein sequence ID" value="SHI24078.1"/>
    <property type="molecule type" value="Genomic_DNA"/>
</dbReference>
<dbReference type="InterPro" id="IPR036390">
    <property type="entry name" value="WH_DNA-bd_sf"/>
</dbReference>
<sequence length="304" mass="34467">MYNITFQQMEAFLTVAKYLNFSKAANAMFISQSALSKTLQRFEEGVELQLFTRSNQGLALTDEGKYLYANLEALYHSMDKTIKTARSISVQPKTLRIVAPASFDAAADFDELKELVAKYENQFPKVTLTVTLFDFRELRQALELGDADLVFTQDFPVADIQGISFRRISTFERFIAISAHHPLASSDTLDYAALSDEIFYAVPIPKDLTNLNNTLKKCQTMGFTPKGLEFVPNFMTLLYNIRQCKGVGIIGRYEHLGFGDIKYYPLPEPEKHNVIVAWRGDRLSSEAHDFIHLISEADLDNSEK</sequence>
<reference evidence="6 7" key="1">
    <citation type="submission" date="2016-11" db="EMBL/GenBank/DDBJ databases">
        <authorList>
            <person name="Jaros S."/>
            <person name="Januszkiewicz K."/>
            <person name="Wedrychowicz H."/>
        </authorList>
    </citation>
    <scope>NUCLEOTIDE SEQUENCE [LARGE SCALE GENOMIC DNA]</scope>
    <source>
        <strain evidence="6 7">DSM 10068</strain>
    </source>
</reference>
<dbReference type="InterPro" id="IPR036388">
    <property type="entry name" value="WH-like_DNA-bd_sf"/>
</dbReference>
<dbReference type="Gene3D" id="3.40.190.10">
    <property type="entry name" value="Periplasmic binding protein-like II"/>
    <property type="match status" value="2"/>
</dbReference>
<name>A0A1M5ZIV1_9FIRM</name>
<accession>A0A1M5ZIV1</accession>
<keyword evidence="7" id="KW-1185">Reference proteome</keyword>
<evidence type="ECO:0000313" key="7">
    <source>
        <dbReference type="Proteomes" id="UP000183995"/>
    </source>
</evidence>
<dbReference type="Pfam" id="PF03466">
    <property type="entry name" value="LysR_substrate"/>
    <property type="match status" value="1"/>
</dbReference>
<dbReference type="Pfam" id="PF00126">
    <property type="entry name" value="HTH_1"/>
    <property type="match status" value="1"/>
</dbReference>
<dbReference type="AlphaFoldDB" id="A0A1M5ZIV1"/>
<keyword evidence="2" id="KW-0805">Transcription regulation</keyword>
<dbReference type="RefSeq" id="WP_073083149.1">
    <property type="nucleotide sequence ID" value="NZ_FQXV01000023.1"/>
</dbReference>
<evidence type="ECO:0000259" key="5">
    <source>
        <dbReference type="PROSITE" id="PS50931"/>
    </source>
</evidence>